<evidence type="ECO:0000313" key="1">
    <source>
        <dbReference type="EMBL" id="PKB95613.1"/>
    </source>
</evidence>
<accession>A0A2N0NLZ8</accession>
<name>A0A2N0NLZ8_9GLOM</name>
<dbReference type="AlphaFoldDB" id="A0A2N0NLZ8"/>
<gene>
    <name evidence="1" type="ORF">RhiirA5_436395</name>
</gene>
<reference evidence="1 2" key="2">
    <citation type="submission" date="2017-09" db="EMBL/GenBank/DDBJ databases">
        <title>Extensive intraspecific genome diversity in a model arbuscular mycorrhizal fungus.</title>
        <authorList>
            <person name="Chen E.C."/>
            <person name="Morin E."/>
            <person name="Beaudet D."/>
            <person name="Noel J."/>
            <person name="Ndikumana S."/>
            <person name="Charron P."/>
            <person name="St-Onge C."/>
            <person name="Giorgi J."/>
            <person name="Grigoriev I.V."/>
            <person name="Roux C."/>
            <person name="Martin F.M."/>
            <person name="Corradi N."/>
        </authorList>
    </citation>
    <scope>NUCLEOTIDE SEQUENCE [LARGE SCALE GENOMIC DNA]</scope>
    <source>
        <strain evidence="1 2">A5</strain>
    </source>
</reference>
<comment type="caution">
    <text evidence="1">The sequence shown here is derived from an EMBL/GenBank/DDBJ whole genome shotgun (WGS) entry which is preliminary data.</text>
</comment>
<reference evidence="1 2" key="1">
    <citation type="submission" date="2016-04" db="EMBL/GenBank/DDBJ databases">
        <title>Genome analyses suggest a sexual origin of heterokaryosis in a supposedly ancient asexual fungus.</title>
        <authorList>
            <person name="Ropars J."/>
            <person name="Sedzielewska K."/>
            <person name="Noel J."/>
            <person name="Charron P."/>
            <person name="Farinelli L."/>
            <person name="Marton T."/>
            <person name="Kruger M."/>
            <person name="Pelin A."/>
            <person name="Brachmann A."/>
            <person name="Corradi N."/>
        </authorList>
    </citation>
    <scope>NUCLEOTIDE SEQUENCE [LARGE SCALE GENOMIC DNA]</scope>
    <source>
        <strain evidence="1 2">A5</strain>
    </source>
</reference>
<sequence>MFILLKKGFLTCGEEYTDIYKKWCITTNCSNYIQQMQLNIDDPSDILFEWIPYNQFNDIKEIRK</sequence>
<dbReference type="Proteomes" id="UP000232722">
    <property type="component" value="Unassembled WGS sequence"/>
</dbReference>
<evidence type="ECO:0000313" key="2">
    <source>
        <dbReference type="Proteomes" id="UP000232722"/>
    </source>
</evidence>
<proteinExistence type="predicted"/>
<protein>
    <submittedName>
        <fullName evidence="1">Uncharacterized protein</fullName>
    </submittedName>
</protein>
<organism evidence="1 2">
    <name type="scientific">Rhizophagus irregularis</name>
    <dbReference type="NCBI Taxonomy" id="588596"/>
    <lineage>
        <taxon>Eukaryota</taxon>
        <taxon>Fungi</taxon>
        <taxon>Fungi incertae sedis</taxon>
        <taxon>Mucoromycota</taxon>
        <taxon>Glomeromycotina</taxon>
        <taxon>Glomeromycetes</taxon>
        <taxon>Glomerales</taxon>
        <taxon>Glomeraceae</taxon>
        <taxon>Rhizophagus</taxon>
    </lineage>
</organism>
<dbReference type="EMBL" id="LLXJ01004620">
    <property type="protein sequence ID" value="PKB95613.1"/>
    <property type="molecule type" value="Genomic_DNA"/>
</dbReference>